<organism evidence="1 2">
    <name type="scientific">Rubroshorea leprosula</name>
    <dbReference type="NCBI Taxonomy" id="152421"/>
    <lineage>
        <taxon>Eukaryota</taxon>
        <taxon>Viridiplantae</taxon>
        <taxon>Streptophyta</taxon>
        <taxon>Embryophyta</taxon>
        <taxon>Tracheophyta</taxon>
        <taxon>Spermatophyta</taxon>
        <taxon>Magnoliopsida</taxon>
        <taxon>eudicotyledons</taxon>
        <taxon>Gunneridae</taxon>
        <taxon>Pentapetalae</taxon>
        <taxon>rosids</taxon>
        <taxon>malvids</taxon>
        <taxon>Malvales</taxon>
        <taxon>Dipterocarpaceae</taxon>
        <taxon>Rubroshorea</taxon>
    </lineage>
</organism>
<dbReference type="AlphaFoldDB" id="A0AAV5MFV9"/>
<comment type="caution">
    <text evidence="1">The sequence shown here is derived from an EMBL/GenBank/DDBJ whole genome shotgun (WGS) entry which is preliminary data.</text>
</comment>
<dbReference type="Proteomes" id="UP001054252">
    <property type="component" value="Unassembled WGS sequence"/>
</dbReference>
<reference evidence="1 2" key="1">
    <citation type="journal article" date="2021" name="Commun. Biol.">
        <title>The genome of Shorea leprosula (Dipterocarpaceae) highlights the ecological relevance of drought in aseasonal tropical rainforests.</title>
        <authorList>
            <person name="Ng K.K.S."/>
            <person name="Kobayashi M.J."/>
            <person name="Fawcett J.A."/>
            <person name="Hatakeyama M."/>
            <person name="Paape T."/>
            <person name="Ng C.H."/>
            <person name="Ang C.C."/>
            <person name="Tnah L.H."/>
            <person name="Lee C.T."/>
            <person name="Nishiyama T."/>
            <person name="Sese J."/>
            <person name="O'Brien M.J."/>
            <person name="Copetti D."/>
            <person name="Mohd Noor M.I."/>
            <person name="Ong R.C."/>
            <person name="Putra M."/>
            <person name="Sireger I.Z."/>
            <person name="Indrioko S."/>
            <person name="Kosugi Y."/>
            <person name="Izuno A."/>
            <person name="Isagi Y."/>
            <person name="Lee S.L."/>
            <person name="Shimizu K.K."/>
        </authorList>
    </citation>
    <scope>NUCLEOTIDE SEQUENCE [LARGE SCALE GENOMIC DNA]</scope>
    <source>
        <strain evidence="1">214</strain>
    </source>
</reference>
<accession>A0AAV5MFV9</accession>
<protein>
    <submittedName>
        <fullName evidence="1">Uncharacterized protein</fullName>
    </submittedName>
</protein>
<proteinExistence type="predicted"/>
<gene>
    <name evidence="1" type="ORF">SLEP1_g55308</name>
</gene>
<name>A0AAV5MFV9_9ROSI</name>
<evidence type="ECO:0000313" key="2">
    <source>
        <dbReference type="Proteomes" id="UP001054252"/>
    </source>
</evidence>
<evidence type="ECO:0000313" key="1">
    <source>
        <dbReference type="EMBL" id="GKV48499.1"/>
    </source>
</evidence>
<dbReference type="EMBL" id="BPVZ01000259">
    <property type="protein sequence ID" value="GKV48499.1"/>
    <property type="molecule type" value="Genomic_DNA"/>
</dbReference>
<keyword evidence="2" id="KW-1185">Reference proteome</keyword>
<sequence length="55" mass="6254">MGLNIGNYCRLPVGVVNTWHHYCRLPVGVVKHWHFCNLAYGVKHWQLLCPPVGGL</sequence>